<evidence type="ECO:0000256" key="1">
    <source>
        <dbReference type="ARBA" id="ARBA00004651"/>
    </source>
</evidence>
<dbReference type="EMBL" id="JAESIY010000007">
    <property type="protein sequence ID" value="MBL3657358.1"/>
    <property type="molecule type" value="Genomic_DNA"/>
</dbReference>
<dbReference type="PANTHER" id="PTHR30572">
    <property type="entry name" value="MEMBRANE COMPONENT OF TRANSPORTER-RELATED"/>
    <property type="match status" value="1"/>
</dbReference>
<gene>
    <name evidence="9" type="ORF">JL102_14520</name>
</gene>
<organism evidence="9 10">
    <name type="scientific">Fulvivirga sediminis</name>
    <dbReference type="NCBI Taxonomy" id="2803949"/>
    <lineage>
        <taxon>Bacteria</taxon>
        <taxon>Pseudomonadati</taxon>
        <taxon>Bacteroidota</taxon>
        <taxon>Cytophagia</taxon>
        <taxon>Cytophagales</taxon>
        <taxon>Fulvivirgaceae</taxon>
        <taxon>Fulvivirga</taxon>
    </lineage>
</organism>
<evidence type="ECO:0000256" key="2">
    <source>
        <dbReference type="ARBA" id="ARBA00022475"/>
    </source>
</evidence>
<dbReference type="GO" id="GO:0005886">
    <property type="term" value="C:plasma membrane"/>
    <property type="evidence" value="ECO:0007669"/>
    <property type="project" value="UniProtKB-SubCell"/>
</dbReference>
<feature type="transmembrane region" description="Helical" evidence="6">
    <location>
        <begin position="732"/>
        <end position="751"/>
    </location>
</feature>
<feature type="transmembrane region" description="Helical" evidence="6">
    <location>
        <begin position="381"/>
        <end position="404"/>
    </location>
</feature>
<proteinExistence type="predicted"/>
<dbReference type="Pfam" id="PF12704">
    <property type="entry name" value="MacB_PCD"/>
    <property type="match status" value="2"/>
</dbReference>
<keyword evidence="2" id="KW-1003">Cell membrane</keyword>
<feature type="transmembrane region" description="Helical" evidence="6">
    <location>
        <begin position="766"/>
        <end position="785"/>
    </location>
</feature>
<comment type="caution">
    <text evidence="9">The sequence shown here is derived from an EMBL/GenBank/DDBJ whole genome shotgun (WGS) entry which is preliminary data.</text>
</comment>
<protein>
    <submittedName>
        <fullName evidence="9">ABC transporter permease</fullName>
    </submittedName>
</protein>
<dbReference type="InterPro" id="IPR025857">
    <property type="entry name" value="MacB_PCD"/>
</dbReference>
<evidence type="ECO:0000313" key="9">
    <source>
        <dbReference type="EMBL" id="MBL3657358.1"/>
    </source>
</evidence>
<accession>A0A937FB61</accession>
<dbReference type="InterPro" id="IPR050250">
    <property type="entry name" value="Macrolide_Exporter_MacB"/>
</dbReference>
<dbReference type="AlphaFoldDB" id="A0A937FB61"/>
<reference evidence="9" key="1">
    <citation type="submission" date="2021-01" db="EMBL/GenBank/DDBJ databases">
        <title>Fulvivirga kasyanovii gen. nov., sp nov., a novel member of the phylum Bacteroidetes isolated from seawater in a mussel farm.</title>
        <authorList>
            <person name="Zhao L.-H."/>
            <person name="Wang Z.-J."/>
        </authorList>
    </citation>
    <scope>NUCLEOTIDE SEQUENCE</scope>
    <source>
        <strain evidence="9">2943</strain>
    </source>
</reference>
<dbReference type="Pfam" id="PF02687">
    <property type="entry name" value="FtsX"/>
    <property type="match status" value="2"/>
</dbReference>
<feature type="transmembrane region" description="Helical" evidence="6">
    <location>
        <begin position="21"/>
        <end position="41"/>
    </location>
</feature>
<feature type="domain" description="ABC3 transporter permease C-terminal" evidence="7">
    <location>
        <begin position="683"/>
        <end position="796"/>
    </location>
</feature>
<keyword evidence="10" id="KW-1185">Reference proteome</keyword>
<keyword evidence="4 6" id="KW-1133">Transmembrane helix</keyword>
<feature type="domain" description="MacB-like periplasmic core" evidence="8">
    <location>
        <begin position="20"/>
        <end position="243"/>
    </location>
</feature>
<feature type="transmembrane region" description="Helical" evidence="6">
    <location>
        <begin position="288"/>
        <end position="310"/>
    </location>
</feature>
<keyword evidence="5 6" id="KW-0472">Membrane</keyword>
<comment type="subcellular location">
    <subcellularLocation>
        <location evidence="1">Cell membrane</location>
        <topology evidence="1">Multi-pass membrane protein</topology>
    </subcellularLocation>
</comment>
<evidence type="ECO:0000256" key="5">
    <source>
        <dbReference type="ARBA" id="ARBA00023136"/>
    </source>
</evidence>
<dbReference type="InterPro" id="IPR003838">
    <property type="entry name" value="ABC3_permease_C"/>
</dbReference>
<feature type="transmembrane region" description="Helical" evidence="6">
    <location>
        <begin position="677"/>
        <end position="699"/>
    </location>
</feature>
<sequence>MLQNFIKIALRNIRKNRAFSLIHIIGLTVGLASTLLLLMYVKYEYSFDKWNKQSDSIYRLTHTRSVNGEESYQRASVFPELGMELQQALPEITNSCRLFNISSEYDLVFLFNNGKDSFSESSIFLADSSFMDIFDLEPIAGDLHSALSQPNKLVISESLAKKVFNTSNVVGKQLEWQGMSESSYEITAVFKDIPANSHLHFEMLASWFNVYSDRSLRTWDQFYTYVLTNRNIDPERLRAKVNEYSKSYLEEYNSSRNLGSEIGLQPLTAIHLNSNLRGEIEANSDRKVVNALLIIAVAILIIAIFNYINLSTSSSLERSREVGIRKVIGSSRLQLRFQFLLESFCMVVLAHVIAITVVQLSTPIFNRWMESDINIAWWSNIEFYALLSLSIITITLFAGLYPSLVLSQFAPSRLLNEGGSKNKKYSFRSVLMTFQFAIAMLLCAMSLLVYSQINYIVDLSKDFNQNVLVVKSYETLQENMDTTYLGKFHLLGKELSDYPSIEAATVSSTIPGQDYSWVGQVDIGNETRISAARIMVDENFAKVYGIKLLAGRFYESEDELHPLNQLVINRKMATDMGYQDIERAIGRKLNLFGMETTIIGVLEDFHTVSPRSEIEASMYTLVHGHKAFLSVAFQQGNYKEATEAARKEWKELFPDKPFEYFFIDDHMMKQFKSDHRLLQALMGFSILAIFLACLGLMGLANYNANLRKKELSIRKVLGATAIDLGKVLTQKYILLIVLSSVLSFPAFYYVSDIWLQQYATKIGVGGYYYLMPLLTLLVIAIITVLSQILKSIRANPIDHLKSE</sequence>
<evidence type="ECO:0000259" key="8">
    <source>
        <dbReference type="Pfam" id="PF12704"/>
    </source>
</evidence>
<dbReference type="Proteomes" id="UP000659388">
    <property type="component" value="Unassembled WGS sequence"/>
</dbReference>
<evidence type="ECO:0000259" key="7">
    <source>
        <dbReference type="Pfam" id="PF02687"/>
    </source>
</evidence>
<dbReference type="RefSeq" id="WP_202245135.1">
    <property type="nucleotide sequence ID" value="NZ_JAESIY010000007.1"/>
</dbReference>
<feature type="domain" description="MacB-like periplasmic core" evidence="8">
    <location>
        <begin position="441"/>
        <end position="605"/>
    </location>
</feature>
<feature type="transmembrane region" description="Helical" evidence="6">
    <location>
        <begin position="339"/>
        <end position="361"/>
    </location>
</feature>
<evidence type="ECO:0000256" key="4">
    <source>
        <dbReference type="ARBA" id="ARBA00022989"/>
    </source>
</evidence>
<feature type="domain" description="ABC3 transporter permease C-terminal" evidence="7">
    <location>
        <begin position="294"/>
        <end position="408"/>
    </location>
</feature>
<name>A0A937FB61_9BACT</name>
<feature type="transmembrane region" description="Helical" evidence="6">
    <location>
        <begin position="425"/>
        <end position="450"/>
    </location>
</feature>
<evidence type="ECO:0000256" key="6">
    <source>
        <dbReference type="SAM" id="Phobius"/>
    </source>
</evidence>
<dbReference type="PANTHER" id="PTHR30572:SF18">
    <property type="entry name" value="ABC-TYPE MACROLIDE FAMILY EXPORT SYSTEM PERMEASE COMPONENT 2"/>
    <property type="match status" value="1"/>
</dbReference>
<evidence type="ECO:0000256" key="3">
    <source>
        <dbReference type="ARBA" id="ARBA00022692"/>
    </source>
</evidence>
<keyword evidence="3 6" id="KW-0812">Transmembrane</keyword>
<dbReference type="GO" id="GO:0022857">
    <property type="term" value="F:transmembrane transporter activity"/>
    <property type="evidence" value="ECO:0007669"/>
    <property type="project" value="TreeGrafter"/>
</dbReference>
<evidence type="ECO:0000313" key="10">
    <source>
        <dbReference type="Proteomes" id="UP000659388"/>
    </source>
</evidence>